<evidence type="ECO:0000256" key="5">
    <source>
        <dbReference type="ARBA" id="ARBA00023136"/>
    </source>
</evidence>
<proteinExistence type="predicted"/>
<sequence>MATYVAMFTQPLFTLLSVRECFLQTEMRPKGGGRQKCALRVCRRACHSTRSVLSQQGMSACLRYLRSLRCTFCCNIVMVAFYLFTAALTAAVSTAGDYVTGLARLPWLRALADNATHGLIAFLCWVMVSGRPLRKASLLESLLSGLFGCAVDVDHFLAARSLKIENATNLKTRPFLHCSSVVLVSLLVVALLGKLLGLSQVYKVALIAIVAVASHHLRDSIRRGLWLWPFGSTSPLKLPIYYSGLVCTVLIAMAAMKQVSQERSTAGIPLVKVV</sequence>
<dbReference type="InterPro" id="IPR007404">
    <property type="entry name" value="YdjM-like"/>
</dbReference>
<name>A0A6M2CPZ3_RHIMP</name>
<feature type="transmembrane region" description="Helical" evidence="6">
    <location>
        <begin position="238"/>
        <end position="256"/>
    </location>
</feature>
<protein>
    <recommendedName>
        <fullName evidence="2">Transmembrane protein 267</fullName>
    </recommendedName>
</protein>
<feature type="transmembrane region" description="Helical" evidence="6">
    <location>
        <begin position="72"/>
        <end position="95"/>
    </location>
</feature>
<dbReference type="Pfam" id="PF04307">
    <property type="entry name" value="YdjM"/>
    <property type="match status" value="1"/>
</dbReference>
<dbReference type="GO" id="GO:0016020">
    <property type="term" value="C:membrane"/>
    <property type="evidence" value="ECO:0007669"/>
    <property type="project" value="UniProtKB-SubCell"/>
</dbReference>
<organism evidence="7">
    <name type="scientific">Rhipicephalus microplus</name>
    <name type="common">Cattle tick</name>
    <name type="synonym">Boophilus microplus</name>
    <dbReference type="NCBI Taxonomy" id="6941"/>
    <lineage>
        <taxon>Eukaryota</taxon>
        <taxon>Metazoa</taxon>
        <taxon>Ecdysozoa</taxon>
        <taxon>Arthropoda</taxon>
        <taxon>Chelicerata</taxon>
        <taxon>Arachnida</taxon>
        <taxon>Acari</taxon>
        <taxon>Parasitiformes</taxon>
        <taxon>Ixodida</taxon>
        <taxon>Ixodoidea</taxon>
        <taxon>Ixodidae</taxon>
        <taxon>Rhipicephalinae</taxon>
        <taxon>Rhipicephalus</taxon>
        <taxon>Boophilus</taxon>
    </lineage>
</organism>
<keyword evidence="5 6" id="KW-0472">Membrane</keyword>
<feature type="transmembrane region" description="Helical" evidence="6">
    <location>
        <begin position="107"/>
        <end position="130"/>
    </location>
</feature>
<dbReference type="EMBL" id="GHWJ01002797">
    <property type="protein sequence ID" value="NOV35534.1"/>
    <property type="molecule type" value="Transcribed_RNA"/>
</dbReference>
<reference evidence="7" key="1">
    <citation type="submission" date="2019-09" db="EMBL/GenBank/DDBJ databases">
        <title>Organ-specific transcriptomic study of the physiology of the cattle tick, Rhipicephalus microplus.</title>
        <authorList>
            <person name="Tirloni L."/>
            <person name="Braz G."/>
            <person name="Gandara A.C.P."/>
            <person name="Sabadin G.A."/>
            <person name="da Silva R.M."/>
            <person name="Guizzo M.G."/>
            <person name="Machado J.A."/>
            <person name="Costa E.P."/>
            <person name="Gomes H.F."/>
            <person name="Moraes J."/>
            <person name="Mota M.B.S."/>
            <person name="Mesquita R.D."/>
            <person name="Alvarenga P.H."/>
            <person name="Alves F."/>
            <person name="Seixas A."/>
            <person name="da Fonseca R.N."/>
            <person name="Fogaca A."/>
            <person name="Logullo C."/>
            <person name="Tanaka A."/>
            <person name="Daffre S."/>
            <person name="Termignoni C."/>
            <person name="Vaz I.S.Jr."/>
            <person name="Oliveira P.L."/>
            <person name="Ribeiro J.M."/>
        </authorList>
    </citation>
    <scope>NUCLEOTIDE SEQUENCE</scope>
    <source>
        <strain evidence="7">Porto Alegre</strain>
    </source>
</reference>
<evidence type="ECO:0000256" key="3">
    <source>
        <dbReference type="ARBA" id="ARBA00022692"/>
    </source>
</evidence>
<comment type="subcellular location">
    <subcellularLocation>
        <location evidence="1">Membrane</location>
        <topology evidence="1">Multi-pass membrane protein</topology>
    </subcellularLocation>
</comment>
<dbReference type="OrthoDB" id="10014558at2759"/>
<dbReference type="AlphaFoldDB" id="A0A6M2CPZ3"/>
<feature type="transmembrane region" description="Helical" evidence="6">
    <location>
        <begin position="174"/>
        <end position="193"/>
    </location>
</feature>
<evidence type="ECO:0000256" key="4">
    <source>
        <dbReference type="ARBA" id="ARBA00022989"/>
    </source>
</evidence>
<keyword evidence="4 6" id="KW-1133">Transmembrane helix</keyword>
<keyword evidence="3 6" id="KW-0812">Transmembrane</keyword>
<dbReference type="PANTHER" id="PTHR13628:SF1">
    <property type="entry name" value="TRANSMEMBRANE PROTEIN 267"/>
    <property type="match status" value="1"/>
</dbReference>
<evidence type="ECO:0000256" key="6">
    <source>
        <dbReference type="SAM" id="Phobius"/>
    </source>
</evidence>
<evidence type="ECO:0000313" key="7">
    <source>
        <dbReference type="EMBL" id="NOV35534.1"/>
    </source>
</evidence>
<accession>A0A6M2CPZ3</accession>
<dbReference type="InterPro" id="IPR026572">
    <property type="entry name" value="TMEM267"/>
</dbReference>
<evidence type="ECO:0000256" key="1">
    <source>
        <dbReference type="ARBA" id="ARBA00004141"/>
    </source>
</evidence>
<dbReference type="PANTHER" id="PTHR13628">
    <property type="entry name" value="TRANSMEMBRANE PROTEIN 267"/>
    <property type="match status" value="1"/>
</dbReference>
<dbReference type="VEuPathDB" id="VectorBase:LOC119174828"/>
<evidence type="ECO:0000256" key="2">
    <source>
        <dbReference type="ARBA" id="ARBA00013977"/>
    </source>
</evidence>